<evidence type="ECO:0000256" key="1">
    <source>
        <dbReference type="ARBA" id="ARBA00023015"/>
    </source>
</evidence>
<dbReference type="SMART" id="SM00347">
    <property type="entry name" value="HTH_MARR"/>
    <property type="match status" value="1"/>
</dbReference>
<dbReference type="RefSeq" id="WP_006859983.1">
    <property type="nucleotide sequence ID" value="NZ_ACCL02000001.1"/>
</dbReference>
<comment type="caution">
    <text evidence="6">The sequence shown here is derived from an EMBL/GenBank/DDBJ whole genome shotgun (WGS) entry which is preliminary data.</text>
</comment>
<evidence type="ECO:0000256" key="4">
    <source>
        <dbReference type="SAM" id="MobiDB-lite"/>
    </source>
</evidence>
<dbReference type="PROSITE" id="PS01117">
    <property type="entry name" value="HTH_MARR_1"/>
    <property type="match status" value="1"/>
</dbReference>
<dbReference type="GO" id="GO:0003677">
    <property type="term" value="F:DNA binding"/>
    <property type="evidence" value="ECO:0007669"/>
    <property type="project" value="UniProtKB-KW"/>
</dbReference>
<feature type="domain" description="HTH marR-type" evidence="5">
    <location>
        <begin position="1"/>
        <end position="158"/>
    </location>
</feature>
<evidence type="ECO:0000259" key="5">
    <source>
        <dbReference type="PROSITE" id="PS50995"/>
    </source>
</evidence>
<dbReference type="GO" id="GO:0006950">
    <property type="term" value="P:response to stress"/>
    <property type="evidence" value="ECO:0007669"/>
    <property type="project" value="TreeGrafter"/>
</dbReference>
<organism evidence="6 7">
    <name type="scientific">Marvinbryantia formatexigens DSM 14469</name>
    <dbReference type="NCBI Taxonomy" id="478749"/>
    <lineage>
        <taxon>Bacteria</taxon>
        <taxon>Bacillati</taxon>
        <taxon>Bacillota</taxon>
        <taxon>Clostridia</taxon>
        <taxon>Lachnospirales</taxon>
        <taxon>Lachnospiraceae</taxon>
        <taxon>Marvinbryantia</taxon>
    </lineage>
</organism>
<dbReference type="Gene3D" id="1.10.10.10">
    <property type="entry name" value="Winged helix-like DNA-binding domain superfamily/Winged helix DNA-binding domain"/>
    <property type="match status" value="1"/>
</dbReference>
<dbReference type="CDD" id="cd00090">
    <property type="entry name" value="HTH_ARSR"/>
    <property type="match status" value="1"/>
</dbReference>
<proteinExistence type="predicted"/>
<dbReference type="Pfam" id="PF01047">
    <property type="entry name" value="MarR"/>
    <property type="match status" value="1"/>
</dbReference>
<keyword evidence="1" id="KW-0805">Transcription regulation</keyword>
<feature type="compositionally biased region" description="Basic and acidic residues" evidence="4">
    <location>
        <begin position="174"/>
        <end position="193"/>
    </location>
</feature>
<dbReference type="OrthoDB" id="1654816at2"/>
<evidence type="ECO:0000256" key="2">
    <source>
        <dbReference type="ARBA" id="ARBA00023125"/>
    </source>
</evidence>
<dbReference type="EMBL" id="ACCL02000001">
    <property type="protein sequence ID" value="EET62830.1"/>
    <property type="molecule type" value="Genomic_DNA"/>
</dbReference>
<name>C6L991_9FIRM</name>
<accession>C6L991</accession>
<feature type="region of interest" description="Disordered" evidence="4">
    <location>
        <begin position="164"/>
        <end position="193"/>
    </location>
</feature>
<evidence type="ECO:0000313" key="7">
    <source>
        <dbReference type="Proteomes" id="UP000005561"/>
    </source>
</evidence>
<dbReference type="GO" id="GO:0003700">
    <property type="term" value="F:DNA-binding transcription factor activity"/>
    <property type="evidence" value="ECO:0007669"/>
    <property type="project" value="InterPro"/>
</dbReference>
<dbReference type="InterPro" id="IPR011991">
    <property type="entry name" value="ArsR-like_HTH"/>
</dbReference>
<dbReference type="AlphaFoldDB" id="C6L991"/>
<dbReference type="InterPro" id="IPR036390">
    <property type="entry name" value="WH_DNA-bd_sf"/>
</dbReference>
<keyword evidence="3" id="KW-0804">Transcription</keyword>
<gene>
    <name evidence="6" type="ORF">BRYFOR_05181</name>
</gene>
<keyword evidence="2" id="KW-0238">DNA-binding</keyword>
<dbReference type="STRING" id="168384.SAMN05660368_01792"/>
<dbReference type="SUPFAM" id="SSF46785">
    <property type="entry name" value="Winged helix' DNA-binding domain"/>
    <property type="match status" value="1"/>
</dbReference>
<dbReference type="PANTHER" id="PTHR33164:SF43">
    <property type="entry name" value="HTH-TYPE TRANSCRIPTIONAL REPRESSOR YETL"/>
    <property type="match status" value="1"/>
</dbReference>
<dbReference type="eggNOG" id="COG1846">
    <property type="taxonomic scope" value="Bacteria"/>
</dbReference>
<dbReference type="InterPro" id="IPR000835">
    <property type="entry name" value="HTH_MarR-typ"/>
</dbReference>
<dbReference type="InterPro" id="IPR036388">
    <property type="entry name" value="WH-like_DNA-bd_sf"/>
</dbReference>
<evidence type="ECO:0000256" key="3">
    <source>
        <dbReference type="ARBA" id="ARBA00023163"/>
    </source>
</evidence>
<protein>
    <submittedName>
        <fullName evidence="6">Transcriptional regulator, MarR family</fullName>
    </submittedName>
</protein>
<reference evidence="6" key="1">
    <citation type="submission" date="2009-07" db="EMBL/GenBank/DDBJ databases">
        <authorList>
            <person name="Weinstock G."/>
            <person name="Sodergren E."/>
            <person name="Clifton S."/>
            <person name="Fulton L."/>
            <person name="Fulton B."/>
            <person name="Courtney L."/>
            <person name="Fronick C."/>
            <person name="Harrison M."/>
            <person name="Strong C."/>
            <person name="Farmer C."/>
            <person name="Delahaunty K."/>
            <person name="Markovic C."/>
            <person name="Hall O."/>
            <person name="Minx P."/>
            <person name="Tomlinson C."/>
            <person name="Mitreva M."/>
            <person name="Nelson J."/>
            <person name="Hou S."/>
            <person name="Wollam A."/>
            <person name="Pepin K.H."/>
            <person name="Johnson M."/>
            <person name="Bhonagiri V."/>
            <person name="Nash W.E."/>
            <person name="Warren W."/>
            <person name="Chinwalla A."/>
            <person name="Mardis E.R."/>
            <person name="Wilson R.K."/>
        </authorList>
    </citation>
    <scope>NUCLEOTIDE SEQUENCE [LARGE SCALE GENOMIC DNA]</scope>
    <source>
        <strain evidence="6">DSM 14469</strain>
    </source>
</reference>
<sequence>MRDYDRKDDLMCGEHHRKGGFHGRIEGFHIEDASLQELLIRAGYIAERKSGRQRGQNRILRILLENPKMSQRALQERLGIEPGSMSEILAKLEEKGFLVKEKDENDRRRMILTLTEEGKAVAGAESGNGEKPDKEEIFSSLTPDEQKRLKEMLRKLLTQWRMERRQRSRAAGLNDDRAETEKESGGSEEEYGK</sequence>
<dbReference type="Proteomes" id="UP000005561">
    <property type="component" value="Unassembled WGS sequence"/>
</dbReference>
<dbReference type="PANTHER" id="PTHR33164">
    <property type="entry name" value="TRANSCRIPTIONAL REGULATOR, MARR FAMILY"/>
    <property type="match status" value="1"/>
</dbReference>
<dbReference type="InterPro" id="IPR039422">
    <property type="entry name" value="MarR/SlyA-like"/>
</dbReference>
<dbReference type="InterPro" id="IPR023187">
    <property type="entry name" value="Tscrpt_reg_MarR-type_CS"/>
</dbReference>
<dbReference type="PRINTS" id="PR00598">
    <property type="entry name" value="HTHMARR"/>
</dbReference>
<keyword evidence="7" id="KW-1185">Reference proteome</keyword>
<evidence type="ECO:0000313" key="6">
    <source>
        <dbReference type="EMBL" id="EET62830.1"/>
    </source>
</evidence>
<dbReference type="PROSITE" id="PS50995">
    <property type="entry name" value="HTH_MARR_2"/>
    <property type="match status" value="1"/>
</dbReference>